<dbReference type="PROSITE" id="PS50846">
    <property type="entry name" value="HMA_2"/>
    <property type="match status" value="1"/>
</dbReference>
<accession>A0A2R4X2C1</accession>
<name>A0A2R4X2C1_9EURY</name>
<dbReference type="RefSeq" id="WP_108382875.1">
    <property type="nucleotide sequence ID" value="NZ_CP028858.1"/>
</dbReference>
<evidence type="ECO:0000313" key="3">
    <source>
        <dbReference type="Proteomes" id="UP000244727"/>
    </source>
</evidence>
<dbReference type="InterPro" id="IPR006121">
    <property type="entry name" value="HMA_dom"/>
</dbReference>
<feature type="domain" description="HMA" evidence="1">
    <location>
        <begin position="1"/>
        <end position="64"/>
    </location>
</feature>
<dbReference type="GO" id="GO:0046872">
    <property type="term" value="F:metal ion binding"/>
    <property type="evidence" value="ECO:0007669"/>
    <property type="project" value="InterPro"/>
</dbReference>
<dbReference type="Proteomes" id="UP000244727">
    <property type="component" value="Chromosome"/>
</dbReference>
<dbReference type="GeneID" id="36512761"/>
<dbReference type="SUPFAM" id="SSF55008">
    <property type="entry name" value="HMA, heavy metal-associated domain"/>
    <property type="match status" value="1"/>
</dbReference>
<keyword evidence="3" id="KW-1185">Reference proteome</keyword>
<dbReference type="Gene3D" id="3.30.70.100">
    <property type="match status" value="1"/>
</dbReference>
<dbReference type="KEGG" id="harc:HARCEL1_09600"/>
<gene>
    <name evidence="2" type="ORF">HARCEL1_09600</name>
</gene>
<sequence length="64" mass="6562">MARTYTVEGMQCTGCETTVIETVEAVEGVTDVTADHEADTVTVSGDPDPAAVRAAIGEAGYDLA</sequence>
<dbReference type="InterPro" id="IPR036163">
    <property type="entry name" value="HMA_dom_sf"/>
</dbReference>
<dbReference type="CDD" id="cd00371">
    <property type="entry name" value="HMA"/>
    <property type="match status" value="1"/>
</dbReference>
<organism evidence="2 3">
    <name type="scientific">Halococcoides cellulosivorans</name>
    <dbReference type="NCBI Taxonomy" id="1679096"/>
    <lineage>
        <taxon>Archaea</taxon>
        <taxon>Methanobacteriati</taxon>
        <taxon>Methanobacteriota</taxon>
        <taxon>Stenosarchaea group</taxon>
        <taxon>Halobacteria</taxon>
        <taxon>Halobacteriales</taxon>
        <taxon>Haloarculaceae</taxon>
        <taxon>Halococcoides</taxon>
    </lineage>
</organism>
<dbReference type="Pfam" id="PF00403">
    <property type="entry name" value="HMA"/>
    <property type="match status" value="1"/>
</dbReference>
<dbReference type="EMBL" id="CP028858">
    <property type="protein sequence ID" value="AWB27946.1"/>
    <property type="molecule type" value="Genomic_DNA"/>
</dbReference>
<evidence type="ECO:0000313" key="2">
    <source>
        <dbReference type="EMBL" id="AWB27946.1"/>
    </source>
</evidence>
<protein>
    <submittedName>
        <fullName evidence="2">Heavy metal transporter</fullName>
    </submittedName>
</protein>
<proteinExistence type="predicted"/>
<dbReference type="AlphaFoldDB" id="A0A2R4X2C1"/>
<reference evidence="2 3" key="1">
    <citation type="submission" date="2018-04" db="EMBL/GenBank/DDBJ databases">
        <title>Halococcoides cellulosivorans gen. nov., sp. nov., an extremely halophilic cellulose-utilizing haloarchaeon from hypersaline lakes.</title>
        <authorList>
            <person name="Sorokin D.Y."/>
            <person name="Toshchakov S.V."/>
            <person name="Samarov N.I."/>
            <person name="Korzhenkov A."/>
            <person name="Kublanov I.V."/>
        </authorList>
    </citation>
    <scope>NUCLEOTIDE SEQUENCE [LARGE SCALE GENOMIC DNA]</scope>
    <source>
        <strain evidence="2 3">HArcel1</strain>
    </source>
</reference>
<evidence type="ECO:0000259" key="1">
    <source>
        <dbReference type="PROSITE" id="PS50846"/>
    </source>
</evidence>